<accession>U4KLI0</accession>
<feature type="transmembrane region" description="Helical" evidence="1">
    <location>
        <begin position="202"/>
        <end position="221"/>
    </location>
</feature>
<organism evidence="2 3">
    <name type="scientific">Alteracholeplasma palmae (strain ATCC 49389 / J233)</name>
    <name type="common">Acholeplasma palmae</name>
    <dbReference type="NCBI Taxonomy" id="1318466"/>
    <lineage>
        <taxon>Bacteria</taxon>
        <taxon>Bacillati</taxon>
        <taxon>Mycoplasmatota</taxon>
        <taxon>Mollicutes</taxon>
        <taxon>Acholeplasmatales</taxon>
        <taxon>Acholeplasmataceae</taxon>
        <taxon>Acholeplasma</taxon>
    </lineage>
</organism>
<protein>
    <submittedName>
        <fullName evidence="2">Putative O-antigen polymerase</fullName>
    </submittedName>
</protein>
<dbReference type="Proteomes" id="UP000032740">
    <property type="component" value="Chromosome"/>
</dbReference>
<keyword evidence="1" id="KW-0472">Membrane</keyword>
<feature type="transmembrane region" description="Helical" evidence="1">
    <location>
        <begin position="5"/>
        <end position="21"/>
    </location>
</feature>
<dbReference type="KEGG" id="apal:BN85411160"/>
<keyword evidence="1" id="KW-0812">Transmembrane</keyword>
<evidence type="ECO:0000313" key="2">
    <source>
        <dbReference type="EMBL" id="CCV64693.1"/>
    </source>
</evidence>
<feature type="transmembrane region" description="Helical" evidence="1">
    <location>
        <begin position="300"/>
        <end position="316"/>
    </location>
</feature>
<gene>
    <name evidence="2" type="ORF">BN85411160</name>
</gene>
<name>U4KLI0_ALTPJ</name>
<feature type="transmembrane region" description="Helical" evidence="1">
    <location>
        <begin position="96"/>
        <end position="113"/>
    </location>
</feature>
<dbReference type="HOGENOM" id="CLU_762447_0_0_14"/>
<reference evidence="2 3" key="1">
    <citation type="journal article" date="2013" name="J. Mol. Microbiol. Biotechnol.">
        <title>Analysis of the Complete Genomes of Acholeplasma brassicae , A. palmae and A. laidlawii and Their Comparison to the Obligate Parasites from ' Candidatus Phytoplasma'.</title>
        <authorList>
            <person name="Kube M."/>
            <person name="Siewert C."/>
            <person name="Migdoll A.M."/>
            <person name="Duduk B."/>
            <person name="Holz S."/>
            <person name="Rabus R."/>
            <person name="Seemuller E."/>
            <person name="Mitrovic J."/>
            <person name="Muller I."/>
            <person name="Buttner C."/>
            <person name="Reinhardt R."/>
        </authorList>
    </citation>
    <scope>NUCLEOTIDE SEQUENCE [LARGE SCALE GENOMIC DNA]</scope>
    <source>
        <strain evidence="2 3">J233</strain>
    </source>
</reference>
<feature type="transmembrane region" description="Helical" evidence="1">
    <location>
        <begin position="323"/>
        <end position="343"/>
    </location>
</feature>
<dbReference type="Pfam" id="PF14897">
    <property type="entry name" value="EpsG"/>
    <property type="match status" value="1"/>
</dbReference>
<feature type="transmembrane region" description="Helical" evidence="1">
    <location>
        <begin position="125"/>
        <end position="143"/>
    </location>
</feature>
<evidence type="ECO:0000313" key="3">
    <source>
        <dbReference type="Proteomes" id="UP000032740"/>
    </source>
</evidence>
<feature type="transmembrane region" description="Helical" evidence="1">
    <location>
        <begin position="277"/>
        <end position="294"/>
    </location>
</feature>
<dbReference type="InterPro" id="IPR049458">
    <property type="entry name" value="EpsG-like"/>
</dbReference>
<sequence length="355" mass="42102">MGITIYVSISILIFLAYFISNEDKNNIKKYLIVMAVLFVFTAFRSIEIGGTDAQEYISFFKSVPNIFGVFTANYKYEFGYGVLNSLIKTFTDDYRVFQVFYTSISFFLLNLVLKKTSLNYKNRILFLFLYFSYTFLWNNFILLRQNIALLIVWYALLRDDKSIITSILLFLLAFLFHSSALIVFLIYMMYLCLRRIKNNSRLFVFSIIFSLIMIFFSQYFLYRIVSFIDVMIDTDYARYLITAEKNNVFNFIFRIVTYVIVYVYYSSINYGKKNNVFIFMSITVMLSSLPFGIINRISEYFLIGIYLGIVQFIKSVKERERIGVLVPVYLLMTVILIRFLIVFSEGQLQQYRLFF</sequence>
<feature type="transmembrane region" description="Helical" evidence="1">
    <location>
        <begin position="27"/>
        <end position="46"/>
    </location>
</feature>
<dbReference type="STRING" id="1318466.BN85411160"/>
<dbReference type="EMBL" id="FO681347">
    <property type="protein sequence ID" value="CCV64693.1"/>
    <property type="molecule type" value="Genomic_DNA"/>
</dbReference>
<dbReference type="AlphaFoldDB" id="U4KLI0"/>
<proteinExistence type="predicted"/>
<keyword evidence="1" id="KW-1133">Transmembrane helix</keyword>
<feature type="transmembrane region" description="Helical" evidence="1">
    <location>
        <begin position="248"/>
        <end position="265"/>
    </location>
</feature>
<evidence type="ECO:0000256" key="1">
    <source>
        <dbReference type="SAM" id="Phobius"/>
    </source>
</evidence>
<feature type="transmembrane region" description="Helical" evidence="1">
    <location>
        <begin position="163"/>
        <end position="190"/>
    </location>
</feature>
<keyword evidence="3" id="KW-1185">Reference proteome</keyword>